<dbReference type="AlphaFoldDB" id="A0A412G622"/>
<keyword evidence="2 6" id="KW-0378">Hydrolase</keyword>
<dbReference type="InterPro" id="IPR052195">
    <property type="entry name" value="Bact_Alkyl/Aryl-Sulfatase"/>
</dbReference>
<dbReference type="GeneID" id="83013837"/>
<dbReference type="SUPFAM" id="SSF56281">
    <property type="entry name" value="Metallo-hydrolase/oxidoreductase"/>
    <property type="match status" value="1"/>
</dbReference>
<evidence type="ECO:0000256" key="1">
    <source>
        <dbReference type="ARBA" id="ARBA00022723"/>
    </source>
</evidence>
<name>A0A412G622_9FIRM</name>
<protein>
    <submittedName>
        <fullName evidence="6">MBL fold metallo-hydrolase</fullName>
    </submittedName>
</protein>
<dbReference type="GO" id="GO:0046872">
    <property type="term" value="F:metal ion binding"/>
    <property type="evidence" value="ECO:0007669"/>
    <property type="project" value="UniProtKB-KW"/>
</dbReference>
<dbReference type="GO" id="GO:0018909">
    <property type="term" value="P:dodecyl sulfate metabolic process"/>
    <property type="evidence" value="ECO:0007669"/>
    <property type="project" value="InterPro"/>
</dbReference>
<comment type="caution">
    <text evidence="6">The sequence shown here is derived from an EMBL/GenBank/DDBJ whole genome shotgun (WGS) entry which is preliminary data.</text>
</comment>
<keyword evidence="7" id="KW-1185">Reference proteome</keyword>
<dbReference type="Gene3D" id="3.30.1050.10">
    <property type="entry name" value="SCP2 sterol-binding domain"/>
    <property type="match status" value="1"/>
</dbReference>
<gene>
    <name evidence="6" type="ORF">DWY25_00220</name>
</gene>
<dbReference type="Gene3D" id="1.25.40.880">
    <property type="entry name" value="Alkyl sulfatase, dimerisation domain"/>
    <property type="match status" value="1"/>
</dbReference>
<dbReference type="InterPro" id="IPR029229">
    <property type="entry name" value="Alkyl_sulf_C"/>
</dbReference>
<sequence length="629" mass="70462">MEYNDLSKPASAATCQIHQAMKTLLDFDDPHEKECALRNCLKKVENLEIKNAEGEVIWSQRIACLDQEQEVEMINPSLYRNAWLNHQTGLFKVADGIYQVRGYDMSNLTVIAGETGWIVCDPLISCECSAAALALVNAVLGTRPVSAVVISHPHLDHFGGIKGIVSEEAVQNGSVPIIVPEHYTDYAASENVYAMNAMQRRACYQYGTALDFGETGAIAMGIGMGQSRGTVTFIRPTDEIRKTGERRIIDGVEFIFQMTPETESPAEMCWYLPQFKALWMAELCNATMHNLYTLRGTQIRNGNAWAFAITQARALFGSEAEVLFQAHNWPHWGNQEVNEILEETAAVYKFINDQTLLYMNKGLTPNEISHTIRLPKSLEKVWTTRPYYGTLSHNAKAVYQRYLGWYDGNPVNLNPLPPSEQGQKLIELAGGLEAVLEQAEKALEKGEYQWAAQLANAVVFVHPDHQKARYLCADALEQLGYQAESGPWRNCYLNGVDELRHGVKTGRQAKNSGDLARCMDSRMMLDYLGILIDGEQAEDKDIKLNLAITDTQEKFCVHLIHGALLVYPELHEKDARATLTMPRMGLAAMLSRNEDLQAKLIQIDGDPHCIAELTETITDFDKRFAIIEP</sequence>
<dbReference type="PANTHER" id="PTHR43223:SF1">
    <property type="entry name" value="ALKYL_ARYL-SULFATASE BDS1"/>
    <property type="match status" value="1"/>
</dbReference>
<dbReference type="InterPro" id="IPR044097">
    <property type="entry name" value="Bds1/SdsA1_MBL-fold"/>
</dbReference>
<dbReference type="SUPFAM" id="SSF55718">
    <property type="entry name" value="SCP-like"/>
    <property type="match status" value="1"/>
</dbReference>
<evidence type="ECO:0000256" key="4">
    <source>
        <dbReference type="ARBA" id="ARBA00033751"/>
    </source>
</evidence>
<dbReference type="InterPro" id="IPR038536">
    <property type="entry name" value="Alkyl/aryl-sulf_dimr_sf"/>
</dbReference>
<accession>A0A412G622</accession>
<evidence type="ECO:0000256" key="2">
    <source>
        <dbReference type="ARBA" id="ARBA00022801"/>
    </source>
</evidence>
<dbReference type="PANTHER" id="PTHR43223">
    <property type="entry name" value="ALKYL/ARYL-SULFATASE"/>
    <property type="match status" value="1"/>
</dbReference>
<organism evidence="6 7">
    <name type="scientific">Holdemania filiformis</name>
    <dbReference type="NCBI Taxonomy" id="61171"/>
    <lineage>
        <taxon>Bacteria</taxon>
        <taxon>Bacillati</taxon>
        <taxon>Bacillota</taxon>
        <taxon>Erysipelotrichia</taxon>
        <taxon>Erysipelotrichales</taxon>
        <taxon>Erysipelotrichaceae</taxon>
        <taxon>Holdemania</taxon>
    </lineage>
</organism>
<dbReference type="Pfam" id="PF14863">
    <property type="entry name" value="Alkyl_sulf_dimr"/>
    <property type="match status" value="1"/>
</dbReference>
<dbReference type="Pfam" id="PF14864">
    <property type="entry name" value="Alkyl_sulf_C"/>
    <property type="match status" value="1"/>
</dbReference>
<reference evidence="6 7" key="1">
    <citation type="submission" date="2018-08" db="EMBL/GenBank/DDBJ databases">
        <title>A genome reference for cultivated species of the human gut microbiota.</title>
        <authorList>
            <person name="Zou Y."/>
            <person name="Xue W."/>
            <person name="Luo G."/>
        </authorList>
    </citation>
    <scope>NUCLEOTIDE SEQUENCE [LARGE SCALE GENOMIC DNA]</scope>
    <source>
        <strain evidence="6 7">AF24-29</strain>
    </source>
</reference>
<dbReference type="Pfam" id="PF00753">
    <property type="entry name" value="Lactamase_B"/>
    <property type="match status" value="1"/>
</dbReference>
<dbReference type="Gene3D" id="3.60.15.30">
    <property type="entry name" value="Metallo-beta-lactamase domain"/>
    <property type="match status" value="1"/>
</dbReference>
<keyword evidence="1" id="KW-0479">Metal-binding</keyword>
<feature type="domain" description="Metallo-beta-lactamase" evidence="5">
    <location>
        <begin position="105"/>
        <end position="327"/>
    </location>
</feature>
<dbReference type="EMBL" id="QRUP01000001">
    <property type="protein sequence ID" value="RGR76751.1"/>
    <property type="molecule type" value="Genomic_DNA"/>
</dbReference>
<evidence type="ECO:0000313" key="6">
    <source>
        <dbReference type="EMBL" id="RGR76751.1"/>
    </source>
</evidence>
<keyword evidence="3" id="KW-0862">Zinc</keyword>
<dbReference type="InterPro" id="IPR036527">
    <property type="entry name" value="SCP2_sterol-bd_dom_sf"/>
</dbReference>
<dbReference type="GO" id="GO:0018741">
    <property type="term" value="F:linear primary-alkylsulfatase activity"/>
    <property type="evidence" value="ECO:0007669"/>
    <property type="project" value="InterPro"/>
</dbReference>
<dbReference type="RefSeq" id="WP_117892211.1">
    <property type="nucleotide sequence ID" value="NZ_CABJCV010000001.1"/>
</dbReference>
<dbReference type="InterPro" id="IPR001279">
    <property type="entry name" value="Metallo-B-lactamas"/>
</dbReference>
<proteinExistence type="inferred from homology"/>
<comment type="similarity">
    <text evidence="4">Belongs to the metallo-beta-lactamase superfamily. Type III sulfatase family.</text>
</comment>
<dbReference type="Proteomes" id="UP000284178">
    <property type="component" value="Unassembled WGS sequence"/>
</dbReference>
<dbReference type="InterPro" id="IPR029228">
    <property type="entry name" value="Alkyl_sulf_dimr"/>
</dbReference>
<dbReference type="CDD" id="cd07710">
    <property type="entry name" value="arylsulfatase_Sdsa1-like_MBL-fold"/>
    <property type="match status" value="1"/>
</dbReference>
<evidence type="ECO:0000313" key="7">
    <source>
        <dbReference type="Proteomes" id="UP000284178"/>
    </source>
</evidence>
<evidence type="ECO:0000256" key="3">
    <source>
        <dbReference type="ARBA" id="ARBA00022833"/>
    </source>
</evidence>
<dbReference type="GO" id="GO:0046983">
    <property type="term" value="F:protein dimerization activity"/>
    <property type="evidence" value="ECO:0007669"/>
    <property type="project" value="InterPro"/>
</dbReference>
<dbReference type="InterPro" id="IPR036866">
    <property type="entry name" value="RibonucZ/Hydroxyglut_hydro"/>
</dbReference>
<evidence type="ECO:0000259" key="5">
    <source>
        <dbReference type="SMART" id="SM00849"/>
    </source>
</evidence>
<dbReference type="SMART" id="SM00849">
    <property type="entry name" value="Lactamase_B"/>
    <property type="match status" value="1"/>
</dbReference>